<accession>A0A1M4SFV8</accession>
<organism evidence="2 3">
    <name type="scientific">Alkalibacter saccharofermentans DSM 14828</name>
    <dbReference type="NCBI Taxonomy" id="1120975"/>
    <lineage>
        <taxon>Bacteria</taxon>
        <taxon>Bacillati</taxon>
        <taxon>Bacillota</taxon>
        <taxon>Clostridia</taxon>
        <taxon>Eubacteriales</taxon>
        <taxon>Eubacteriaceae</taxon>
        <taxon>Alkalibacter</taxon>
    </lineage>
</organism>
<gene>
    <name evidence="2" type="ORF">SAMN02746064_00248</name>
</gene>
<dbReference type="RefSeq" id="WP_073269238.1">
    <property type="nucleotide sequence ID" value="NZ_FQTU01000001.1"/>
</dbReference>
<keyword evidence="1" id="KW-0812">Transmembrane</keyword>
<keyword evidence="1" id="KW-1133">Transmembrane helix</keyword>
<dbReference type="AlphaFoldDB" id="A0A1M4SFV8"/>
<feature type="transmembrane region" description="Helical" evidence="1">
    <location>
        <begin position="20"/>
        <end position="38"/>
    </location>
</feature>
<evidence type="ECO:0000313" key="3">
    <source>
        <dbReference type="Proteomes" id="UP000184251"/>
    </source>
</evidence>
<keyword evidence="1" id="KW-0472">Membrane</keyword>
<keyword evidence="3" id="KW-1185">Reference proteome</keyword>
<dbReference type="Proteomes" id="UP000184251">
    <property type="component" value="Unassembled WGS sequence"/>
</dbReference>
<evidence type="ECO:0000313" key="2">
    <source>
        <dbReference type="EMBL" id="SHE31113.1"/>
    </source>
</evidence>
<dbReference type="STRING" id="1120975.SAMN02746064_00248"/>
<reference evidence="2 3" key="1">
    <citation type="submission" date="2016-11" db="EMBL/GenBank/DDBJ databases">
        <authorList>
            <person name="Jaros S."/>
            <person name="Januszkiewicz K."/>
            <person name="Wedrychowicz H."/>
        </authorList>
    </citation>
    <scope>NUCLEOTIDE SEQUENCE [LARGE SCALE GENOMIC DNA]</scope>
    <source>
        <strain evidence="2 3">DSM 14828</strain>
    </source>
</reference>
<sequence length="84" mass="9367">MKGMLKYAQKYKDQMTVVDIGLLKLSLCSMGVLMGMAVPQSQRKKVMACASTVFALSYAPLLAKYLGILTEECKNRSDYSDDIY</sequence>
<name>A0A1M4SFV8_9FIRM</name>
<dbReference type="EMBL" id="FQTU01000001">
    <property type="protein sequence ID" value="SHE31113.1"/>
    <property type="molecule type" value="Genomic_DNA"/>
</dbReference>
<protein>
    <recommendedName>
        <fullName evidence="4">Permease of phosphate ABC transporter</fullName>
    </recommendedName>
</protein>
<proteinExistence type="predicted"/>
<evidence type="ECO:0000256" key="1">
    <source>
        <dbReference type="SAM" id="Phobius"/>
    </source>
</evidence>
<evidence type="ECO:0008006" key="4">
    <source>
        <dbReference type="Google" id="ProtNLM"/>
    </source>
</evidence>